<keyword evidence="3 8" id="KW-0238">DNA-binding</keyword>
<evidence type="ECO:0000256" key="1">
    <source>
        <dbReference type="ARBA" id="ARBA00004123"/>
    </source>
</evidence>
<dbReference type="InterPro" id="IPR017970">
    <property type="entry name" value="Homeobox_CS"/>
</dbReference>
<dbReference type="InterPro" id="IPR000047">
    <property type="entry name" value="HTH_motif"/>
</dbReference>
<evidence type="ECO:0000256" key="4">
    <source>
        <dbReference type="ARBA" id="ARBA00023155"/>
    </source>
</evidence>
<evidence type="ECO:0000256" key="7">
    <source>
        <dbReference type="ARBA" id="ARBA00025748"/>
    </source>
</evidence>
<feature type="domain" description="Homeobox" evidence="13">
    <location>
        <begin position="82"/>
        <end position="142"/>
    </location>
</feature>
<name>A0A6A1VWR0_9ROSI</name>
<dbReference type="AlphaFoldDB" id="A0A6A1VWR0"/>
<dbReference type="SMART" id="SM00389">
    <property type="entry name" value="HOX"/>
    <property type="match status" value="1"/>
</dbReference>
<comment type="caution">
    <text evidence="14">The sequence shown here is derived from an EMBL/GenBank/DDBJ whole genome shotgun (WGS) entry which is preliminary data.</text>
</comment>
<keyword evidence="5 10" id="KW-0804">Transcription</keyword>
<evidence type="ECO:0000256" key="5">
    <source>
        <dbReference type="ARBA" id="ARBA00023163"/>
    </source>
</evidence>
<dbReference type="Proteomes" id="UP000516437">
    <property type="component" value="Chromosome 4"/>
</dbReference>
<dbReference type="InterPro" id="IPR003106">
    <property type="entry name" value="Leu_zip_homeo"/>
</dbReference>
<dbReference type="InterPro" id="IPR045224">
    <property type="entry name" value="HDZip_class_I_plant"/>
</dbReference>
<dbReference type="GO" id="GO:0000981">
    <property type="term" value="F:DNA-binding transcription factor activity, RNA polymerase II-specific"/>
    <property type="evidence" value="ECO:0007669"/>
    <property type="project" value="UniProtKB-UniRule"/>
</dbReference>
<dbReference type="Gene3D" id="1.10.10.60">
    <property type="entry name" value="Homeodomain-like"/>
    <property type="match status" value="1"/>
</dbReference>
<reference evidence="14 15" key="1">
    <citation type="journal article" date="2019" name="Plant Biotechnol. J.">
        <title>The red bayberry genome and genetic basis of sex determination.</title>
        <authorList>
            <person name="Jia H.M."/>
            <person name="Jia H.J."/>
            <person name="Cai Q.L."/>
            <person name="Wang Y."/>
            <person name="Zhao H.B."/>
            <person name="Yang W.F."/>
            <person name="Wang G.Y."/>
            <person name="Li Y.H."/>
            <person name="Zhan D.L."/>
            <person name="Shen Y.T."/>
            <person name="Niu Q.F."/>
            <person name="Chang L."/>
            <person name="Qiu J."/>
            <person name="Zhao L."/>
            <person name="Xie H.B."/>
            <person name="Fu W.Y."/>
            <person name="Jin J."/>
            <person name="Li X.W."/>
            <person name="Jiao Y."/>
            <person name="Zhou C.C."/>
            <person name="Tu T."/>
            <person name="Chai C.Y."/>
            <person name="Gao J.L."/>
            <person name="Fan L.J."/>
            <person name="van de Weg E."/>
            <person name="Wang J.Y."/>
            <person name="Gao Z.S."/>
        </authorList>
    </citation>
    <scope>NUCLEOTIDE SEQUENCE [LARGE SCALE GENOMIC DNA]</scope>
    <source>
        <tissue evidence="14">Leaves</tissue>
    </source>
</reference>
<accession>A0A6A1VWR0</accession>
<dbReference type="PROSITE" id="PS00027">
    <property type="entry name" value="HOMEOBOX_1"/>
    <property type="match status" value="1"/>
</dbReference>
<evidence type="ECO:0000256" key="8">
    <source>
        <dbReference type="PROSITE-ProRule" id="PRU00108"/>
    </source>
</evidence>
<evidence type="ECO:0000259" key="13">
    <source>
        <dbReference type="PROSITE" id="PS50071"/>
    </source>
</evidence>
<comment type="subcellular location">
    <subcellularLocation>
        <location evidence="1 8 9">Nucleus</location>
    </subcellularLocation>
</comment>
<dbReference type="FunFam" id="1.10.10.60:FF:000159">
    <property type="entry name" value="Homeobox-leucine zipper protein HAT5"/>
    <property type="match status" value="1"/>
</dbReference>
<dbReference type="CDD" id="cd00086">
    <property type="entry name" value="homeodomain"/>
    <property type="match status" value="1"/>
</dbReference>
<evidence type="ECO:0000313" key="14">
    <source>
        <dbReference type="EMBL" id="KAB1217412.1"/>
    </source>
</evidence>
<dbReference type="PANTHER" id="PTHR24326">
    <property type="entry name" value="HOMEOBOX-LEUCINE ZIPPER PROTEIN"/>
    <property type="match status" value="1"/>
</dbReference>
<dbReference type="InterPro" id="IPR009057">
    <property type="entry name" value="Homeodomain-like_sf"/>
</dbReference>
<dbReference type="SUPFAM" id="SSF46689">
    <property type="entry name" value="Homeodomain-like"/>
    <property type="match status" value="1"/>
</dbReference>
<sequence>MAGGYSGGSGGSSLSVMFKNQKGSCASQPLDSIFLSGSSPSFLGSRSMVSFEDVRAGNGSNRPFFRSYEHEDNGDEDLDDYFHQPEKKRRLTVDQVQFLEKSFEVDNKLEPERKTQLSKELGLQPRQVAIWFQNRRARWKTKQLERDYEALQANYDGLKANYENLLKEKDELKAEVVLLTDKLLLRGKEMGNFELSDTNQLSPEPPRKPVAESLSEGEVSKVSTVACKQDDVSSAKSDILDSDSPHYTDVVHSSLLEPGDSSHVFEPDQSDLSQDEEDNFSKSLLPPYIFPKLEHIDYSDPPENSCNFGFPVEDHAFWSWAN</sequence>
<keyword evidence="4 8" id="KW-0371">Homeobox</keyword>
<dbReference type="GO" id="GO:0042802">
    <property type="term" value="F:identical protein binding"/>
    <property type="evidence" value="ECO:0007669"/>
    <property type="project" value="UniProtKB-ARBA"/>
</dbReference>
<gene>
    <name evidence="14" type="ORF">CJ030_MR4G020909</name>
</gene>
<evidence type="ECO:0000256" key="2">
    <source>
        <dbReference type="ARBA" id="ARBA00023015"/>
    </source>
</evidence>
<dbReference type="PANTHER" id="PTHR24326:SF606">
    <property type="entry name" value="HOMEOBOX-LEUCINE ZIPPER PROTEIN ATHB-54"/>
    <property type="match status" value="1"/>
</dbReference>
<comment type="function">
    <text evidence="10">Transcription factor.</text>
</comment>
<comment type="similarity">
    <text evidence="7 10">Belongs to the HD-ZIP homeobox family. Class I subfamily.</text>
</comment>
<dbReference type="OrthoDB" id="6159439at2759"/>
<evidence type="ECO:0000256" key="6">
    <source>
        <dbReference type="ARBA" id="ARBA00023242"/>
    </source>
</evidence>
<dbReference type="EMBL" id="RXIC02000022">
    <property type="protein sequence ID" value="KAB1217412.1"/>
    <property type="molecule type" value="Genomic_DNA"/>
</dbReference>
<evidence type="ECO:0000256" key="11">
    <source>
        <dbReference type="SAM" id="Coils"/>
    </source>
</evidence>
<feature type="region of interest" description="Disordered" evidence="12">
    <location>
        <begin position="258"/>
        <end position="278"/>
    </location>
</feature>
<dbReference type="Pfam" id="PF02183">
    <property type="entry name" value="HALZ"/>
    <property type="match status" value="1"/>
</dbReference>
<dbReference type="GO" id="GO:0045893">
    <property type="term" value="P:positive regulation of DNA-templated transcription"/>
    <property type="evidence" value="ECO:0007669"/>
    <property type="project" value="TreeGrafter"/>
</dbReference>
<feature type="coiled-coil region" evidence="11">
    <location>
        <begin position="134"/>
        <end position="182"/>
    </location>
</feature>
<dbReference type="GO" id="GO:0043565">
    <property type="term" value="F:sequence-specific DNA binding"/>
    <property type="evidence" value="ECO:0007669"/>
    <property type="project" value="InterPro"/>
</dbReference>
<evidence type="ECO:0000256" key="9">
    <source>
        <dbReference type="RuleBase" id="RU000682"/>
    </source>
</evidence>
<dbReference type="GO" id="GO:0005634">
    <property type="term" value="C:nucleus"/>
    <property type="evidence" value="ECO:0007669"/>
    <property type="project" value="UniProtKB-SubCell"/>
</dbReference>
<dbReference type="InterPro" id="IPR001356">
    <property type="entry name" value="HD"/>
</dbReference>
<keyword evidence="11" id="KW-0175">Coiled coil</keyword>
<organism evidence="14 15">
    <name type="scientific">Morella rubra</name>
    <name type="common">Chinese bayberry</name>
    <dbReference type="NCBI Taxonomy" id="262757"/>
    <lineage>
        <taxon>Eukaryota</taxon>
        <taxon>Viridiplantae</taxon>
        <taxon>Streptophyta</taxon>
        <taxon>Embryophyta</taxon>
        <taxon>Tracheophyta</taxon>
        <taxon>Spermatophyta</taxon>
        <taxon>Magnoliopsida</taxon>
        <taxon>eudicotyledons</taxon>
        <taxon>Gunneridae</taxon>
        <taxon>Pentapetalae</taxon>
        <taxon>rosids</taxon>
        <taxon>fabids</taxon>
        <taxon>Fagales</taxon>
        <taxon>Myricaceae</taxon>
        <taxon>Morella</taxon>
    </lineage>
</organism>
<dbReference type="Pfam" id="PF00046">
    <property type="entry name" value="Homeodomain"/>
    <property type="match status" value="1"/>
</dbReference>
<keyword evidence="2 10" id="KW-0805">Transcription regulation</keyword>
<protein>
    <recommendedName>
        <fullName evidence="10">Homeobox-leucine zipper protein</fullName>
    </recommendedName>
    <alternativeName>
        <fullName evidence="10">HD-ZIP protein</fullName>
    </alternativeName>
    <alternativeName>
        <fullName evidence="10">Homeodomain transcription factor</fullName>
    </alternativeName>
</protein>
<evidence type="ECO:0000256" key="10">
    <source>
        <dbReference type="RuleBase" id="RU369038"/>
    </source>
</evidence>
<proteinExistence type="inferred from homology"/>
<evidence type="ECO:0000256" key="3">
    <source>
        <dbReference type="ARBA" id="ARBA00023125"/>
    </source>
</evidence>
<keyword evidence="15" id="KW-1185">Reference proteome</keyword>
<feature type="DNA-binding region" description="Homeobox" evidence="8">
    <location>
        <begin position="84"/>
        <end position="143"/>
    </location>
</feature>
<evidence type="ECO:0000313" key="15">
    <source>
        <dbReference type="Proteomes" id="UP000516437"/>
    </source>
</evidence>
<feature type="region of interest" description="Disordered" evidence="12">
    <location>
        <begin position="195"/>
        <end position="217"/>
    </location>
</feature>
<dbReference type="PRINTS" id="PR00031">
    <property type="entry name" value="HTHREPRESSR"/>
</dbReference>
<dbReference type="PROSITE" id="PS50071">
    <property type="entry name" value="HOMEOBOX_2"/>
    <property type="match status" value="1"/>
</dbReference>
<evidence type="ECO:0000256" key="12">
    <source>
        <dbReference type="SAM" id="MobiDB-lite"/>
    </source>
</evidence>
<keyword evidence="6 8" id="KW-0539">Nucleus</keyword>